<dbReference type="SUPFAM" id="SSF52440">
    <property type="entry name" value="PreATP-grasp domain"/>
    <property type="match status" value="1"/>
</dbReference>
<dbReference type="InterPro" id="IPR016185">
    <property type="entry name" value="PreATP-grasp_dom_sf"/>
</dbReference>
<dbReference type="Gene3D" id="3.30.1490.20">
    <property type="entry name" value="ATP-grasp fold, A domain"/>
    <property type="match status" value="1"/>
</dbReference>
<dbReference type="InterPro" id="IPR011761">
    <property type="entry name" value="ATP-grasp"/>
</dbReference>
<dbReference type="Gene3D" id="3.30.470.20">
    <property type="entry name" value="ATP-grasp fold, B domain"/>
    <property type="match status" value="1"/>
</dbReference>
<protein>
    <recommendedName>
        <fullName evidence="5 6">N5-carboxyaminoimidazole ribonucleotide synthase</fullName>
        <shortName evidence="5 6">N5-CAIR synthase</shortName>
        <ecNumber evidence="5 6">6.3.4.18</ecNumber>
    </recommendedName>
    <alternativeName>
        <fullName evidence="5 6">5-(carboxyamino)imidazole ribonucleotide synthetase</fullName>
    </alternativeName>
</protein>
<dbReference type="InterPro" id="IPR054350">
    <property type="entry name" value="PurT/PurK_preATP-grasp"/>
</dbReference>
<reference evidence="8 9" key="1">
    <citation type="submission" date="2018-12" db="EMBL/GenBank/DDBJ databases">
        <authorList>
            <person name="Feng G."/>
            <person name="Zhu H."/>
        </authorList>
    </citation>
    <scope>NUCLEOTIDE SEQUENCE [LARGE SCALE GENOMIC DNA]</scope>
    <source>
        <strain evidence="8 9">KCTC 12533</strain>
    </source>
</reference>
<comment type="subunit">
    <text evidence="5 6">Homodimer.</text>
</comment>
<accession>A0A3R9NWE3</accession>
<dbReference type="GO" id="GO:0006189">
    <property type="term" value="P:'de novo' IMP biosynthetic process"/>
    <property type="evidence" value="ECO:0007669"/>
    <property type="project" value="UniProtKB-UniRule"/>
</dbReference>
<feature type="binding site" evidence="5">
    <location>
        <position position="117"/>
    </location>
    <ligand>
        <name>ATP</name>
        <dbReference type="ChEBI" id="CHEBI:30616"/>
    </ligand>
</feature>
<dbReference type="Gene3D" id="3.40.50.20">
    <property type="match status" value="1"/>
</dbReference>
<feature type="binding site" evidence="5">
    <location>
        <begin position="285"/>
        <end position="286"/>
    </location>
    <ligand>
        <name>ATP</name>
        <dbReference type="ChEBI" id="CHEBI:30616"/>
    </ligand>
</feature>
<gene>
    <name evidence="5 6" type="primary">purK</name>
    <name evidence="8" type="ORF">EI291_19765</name>
</gene>
<comment type="similarity">
    <text evidence="5 6">Belongs to the PurK/PurT family.</text>
</comment>
<dbReference type="InterPro" id="IPR011054">
    <property type="entry name" value="Rudment_hybrid_motif"/>
</dbReference>
<proteinExistence type="inferred from homology"/>
<feature type="binding site" evidence="5">
    <location>
        <position position="203"/>
    </location>
    <ligand>
        <name>ATP</name>
        <dbReference type="ChEBI" id="CHEBI:30616"/>
    </ligand>
</feature>
<dbReference type="GO" id="GO:0005524">
    <property type="term" value="F:ATP binding"/>
    <property type="evidence" value="ECO:0007669"/>
    <property type="project" value="UniProtKB-UniRule"/>
</dbReference>
<feature type="binding site" evidence="5">
    <location>
        <begin position="165"/>
        <end position="171"/>
    </location>
    <ligand>
        <name>ATP</name>
        <dbReference type="ChEBI" id="CHEBI:30616"/>
    </ligand>
</feature>
<sequence length="407" mass="42926">MSTMTPIFPGSTDAAGRPATLGVLGGGQLGRMFVHAAQRLGYFTAVLEPDAHSPAGLVSHHHIQTAYDDPTGLAQLADLCQAITTEFENVPADALRTLAQSRPVAPGAAVVAIAQDRREEKAHFTACADVSRVTCAPYAVLETPEQLRAVPADLLPGILKTARMGYDGKGQVRVKTTDELAAAWTELGGVACVLEKMLPLTAECSVLVARGWDGQVVSFAPQRNVHEGGILAVTHAYDGALPSALADRARAAAVAIARHLSYVGVLCVEFFVVDDGSEFGGLVVNEMAPRPHNSGHYTIDACDASQFDLQVHAMAGLPLPQPRQHSPAIMLNLLGDVWLNAGGQLREPDWAAVLRLPGTHLHLYGKVEARAGRKMGHLTITGPDVSSVRAVAQRAAEVLGLPGLDAI</sequence>
<dbReference type="PROSITE" id="PS50975">
    <property type="entry name" value="ATP_GRASP"/>
    <property type="match status" value="1"/>
</dbReference>
<dbReference type="NCBIfam" id="TIGR01161">
    <property type="entry name" value="purK"/>
    <property type="match status" value="1"/>
</dbReference>
<feature type="binding site" evidence="5">
    <location>
        <position position="160"/>
    </location>
    <ligand>
        <name>ATP</name>
        <dbReference type="ChEBI" id="CHEBI:30616"/>
    </ligand>
</feature>
<dbReference type="Pfam" id="PF22660">
    <property type="entry name" value="RS_preATP-grasp-like"/>
    <property type="match status" value="1"/>
</dbReference>
<dbReference type="EC" id="6.3.4.18" evidence="5 6"/>
<dbReference type="GO" id="GO:0005829">
    <property type="term" value="C:cytosol"/>
    <property type="evidence" value="ECO:0007669"/>
    <property type="project" value="TreeGrafter"/>
</dbReference>
<evidence type="ECO:0000256" key="4">
    <source>
        <dbReference type="ARBA" id="ARBA00022840"/>
    </source>
</evidence>
<dbReference type="NCBIfam" id="NF004679">
    <property type="entry name" value="PRK06019.1-5"/>
    <property type="match status" value="1"/>
</dbReference>
<name>A0A3R9NWE3_9BACT</name>
<dbReference type="NCBIfam" id="NF004677">
    <property type="entry name" value="PRK06019.1-3"/>
    <property type="match status" value="1"/>
</dbReference>
<dbReference type="EMBL" id="RWIT01000017">
    <property type="protein sequence ID" value="RSK44907.1"/>
    <property type="molecule type" value="Genomic_DNA"/>
</dbReference>
<keyword evidence="4 5" id="KW-0067">ATP-binding</keyword>
<feature type="domain" description="ATP-grasp" evidence="7">
    <location>
        <begin position="125"/>
        <end position="315"/>
    </location>
</feature>
<comment type="function">
    <text evidence="6">Catalyzes the ATP-dependent conversion of 5-aminoimidazole ribonucleotide (AIR) and HCO(3)- to N5-carboxyaminoimidazole ribonucleotide (N5-CAIR).</text>
</comment>
<dbReference type="GO" id="GO:0004638">
    <property type="term" value="F:phosphoribosylaminoimidazole carboxylase activity"/>
    <property type="evidence" value="ECO:0007669"/>
    <property type="project" value="InterPro"/>
</dbReference>
<dbReference type="FunFam" id="3.30.1490.20:FF:000015">
    <property type="entry name" value="N5-carboxyaminoimidazole ribonucleotide synthase"/>
    <property type="match status" value="1"/>
</dbReference>
<dbReference type="SUPFAM" id="SSF51246">
    <property type="entry name" value="Rudiment single hybrid motif"/>
    <property type="match status" value="1"/>
</dbReference>
<dbReference type="PANTHER" id="PTHR11609">
    <property type="entry name" value="PURINE BIOSYNTHESIS PROTEIN 6/7, PUR6/7"/>
    <property type="match status" value="1"/>
</dbReference>
<keyword evidence="9" id="KW-1185">Reference proteome</keyword>
<dbReference type="UniPathway" id="UPA00074">
    <property type="reaction ID" value="UER00942"/>
</dbReference>
<evidence type="ECO:0000256" key="3">
    <source>
        <dbReference type="ARBA" id="ARBA00022755"/>
    </source>
</evidence>
<organism evidence="8 9">
    <name type="scientific">Hymenobacter rigui</name>
    <dbReference type="NCBI Taxonomy" id="334424"/>
    <lineage>
        <taxon>Bacteria</taxon>
        <taxon>Pseudomonadati</taxon>
        <taxon>Bacteroidota</taxon>
        <taxon>Cytophagia</taxon>
        <taxon>Cytophagales</taxon>
        <taxon>Hymenobacteraceae</taxon>
        <taxon>Hymenobacter</taxon>
    </lineage>
</organism>
<dbReference type="InterPro" id="IPR013815">
    <property type="entry name" value="ATP_grasp_subdomain_1"/>
</dbReference>
<keyword evidence="3 5" id="KW-0658">Purine biosynthesis</keyword>
<dbReference type="Pfam" id="PF02222">
    <property type="entry name" value="ATP-grasp"/>
    <property type="match status" value="1"/>
</dbReference>
<evidence type="ECO:0000313" key="8">
    <source>
        <dbReference type="EMBL" id="RSK44907.1"/>
    </source>
</evidence>
<keyword evidence="1 5" id="KW-0436">Ligase</keyword>
<dbReference type="SUPFAM" id="SSF56059">
    <property type="entry name" value="Glutathione synthetase ATP-binding domain-like"/>
    <property type="match status" value="1"/>
</dbReference>
<feature type="binding site" evidence="5">
    <location>
        <position position="226"/>
    </location>
    <ligand>
        <name>ATP</name>
        <dbReference type="ChEBI" id="CHEBI:30616"/>
    </ligand>
</feature>
<evidence type="ECO:0000259" key="7">
    <source>
        <dbReference type="PROSITE" id="PS50975"/>
    </source>
</evidence>
<feature type="binding site" evidence="5">
    <location>
        <begin position="195"/>
        <end position="198"/>
    </location>
    <ligand>
        <name>ATP</name>
        <dbReference type="ChEBI" id="CHEBI:30616"/>
    </ligand>
</feature>
<evidence type="ECO:0000256" key="5">
    <source>
        <dbReference type="HAMAP-Rule" id="MF_01928"/>
    </source>
</evidence>
<evidence type="ECO:0000256" key="2">
    <source>
        <dbReference type="ARBA" id="ARBA00022741"/>
    </source>
</evidence>
<dbReference type="HAMAP" id="MF_01928">
    <property type="entry name" value="PurK"/>
    <property type="match status" value="1"/>
</dbReference>
<dbReference type="InterPro" id="IPR040686">
    <property type="entry name" value="PurK_C"/>
</dbReference>
<comment type="catalytic activity">
    <reaction evidence="5 6">
        <text>5-amino-1-(5-phospho-beta-D-ribosyl)imidazole + hydrogencarbonate + ATP = 5-carboxyamino-1-(5-phospho-D-ribosyl)imidazole + ADP + phosphate + 2 H(+)</text>
        <dbReference type="Rhea" id="RHEA:19317"/>
        <dbReference type="ChEBI" id="CHEBI:15378"/>
        <dbReference type="ChEBI" id="CHEBI:17544"/>
        <dbReference type="ChEBI" id="CHEBI:30616"/>
        <dbReference type="ChEBI" id="CHEBI:43474"/>
        <dbReference type="ChEBI" id="CHEBI:58730"/>
        <dbReference type="ChEBI" id="CHEBI:137981"/>
        <dbReference type="ChEBI" id="CHEBI:456216"/>
        <dbReference type="EC" id="6.3.4.18"/>
    </reaction>
</comment>
<dbReference type="GO" id="GO:0034028">
    <property type="term" value="F:5-(carboxyamino)imidazole ribonucleotide synthase activity"/>
    <property type="evidence" value="ECO:0007669"/>
    <property type="project" value="UniProtKB-UniRule"/>
</dbReference>
<dbReference type="PANTHER" id="PTHR11609:SF5">
    <property type="entry name" value="PHOSPHORIBOSYLAMINOIMIDAZOLE CARBOXYLASE"/>
    <property type="match status" value="1"/>
</dbReference>
<dbReference type="Pfam" id="PF17769">
    <property type="entry name" value="PurK_C"/>
    <property type="match status" value="1"/>
</dbReference>
<dbReference type="OrthoDB" id="9804625at2"/>
<keyword evidence="2 5" id="KW-0547">Nucleotide-binding</keyword>
<dbReference type="InterPro" id="IPR003135">
    <property type="entry name" value="ATP-grasp_carboxylate-amine"/>
</dbReference>
<comment type="function">
    <text evidence="5">Catalyzes the ATP-dependent conversion of 5-aminoimidazole ribonucleotide (AIR) and HCO(3)(-) to N5-carboxyaminoimidazole ribonucleotide (N5-CAIR).</text>
</comment>
<comment type="caution">
    <text evidence="8">The sequence shown here is derived from an EMBL/GenBank/DDBJ whole genome shotgun (WGS) entry which is preliminary data.</text>
</comment>
<dbReference type="GO" id="GO:0046872">
    <property type="term" value="F:metal ion binding"/>
    <property type="evidence" value="ECO:0007669"/>
    <property type="project" value="InterPro"/>
</dbReference>
<dbReference type="Proteomes" id="UP000273500">
    <property type="component" value="Unassembled WGS sequence"/>
</dbReference>
<evidence type="ECO:0000256" key="1">
    <source>
        <dbReference type="ARBA" id="ARBA00022598"/>
    </source>
</evidence>
<evidence type="ECO:0000313" key="9">
    <source>
        <dbReference type="Proteomes" id="UP000273500"/>
    </source>
</evidence>
<comment type="pathway">
    <text evidence="5 6">Purine metabolism; IMP biosynthesis via de novo pathway; 5-amino-1-(5-phospho-D-ribosyl)imidazole-4-carboxylate from 5-amino-1-(5-phospho-D-ribosyl)imidazole (N5-CAIR route): step 1/2.</text>
</comment>
<dbReference type="AlphaFoldDB" id="A0A3R9NWE3"/>
<dbReference type="InterPro" id="IPR005875">
    <property type="entry name" value="PurK"/>
</dbReference>
<evidence type="ECO:0000256" key="6">
    <source>
        <dbReference type="RuleBase" id="RU361200"/>
    </source>
</evidence>